<sequence length="346" mass="37618">MTAARPTILAETLTWSFRLLFALVAALAGMWLVRGIQRVPPENRAVVMRFGQVVRTAGPGLLLTWPSPIDSVVLLPSQGRQVQFAPEALESRSPLDERIAGAPGQGFIASDNARDNTWFFLTGDGAVVHLRTMLFYQIDDPVAYIIAGDHIEPMLRRALIAAAVQLCARRSLDGILVARPEAAGAPRLVAQRERFAAELVQAVNQRLSQASGQGSGIGIQVARIDVVPSIPGGAKESFDTVLTVEQQAERSLADARTTAEARRQIAEQGRQTLIDEARARAEESVRTAQARTALVLSLGRDPSLDRRTIVERTYRDRIKSLFDIAGKIETVPVTSQAHTFIFGASP</sequence>
<evidence type="ECO:0000256" key="1">
    <source>
        <dbReference type="ARBA" id="ARBA00004167"/>
    </source>
</evidence>
<reference evidence="3 4" key="1">
    <citation type="submission" date="2020-10" db="EMBL/GenBank/DDBJ databases">
        <title>Phylogeny of dyella-like bacteria.</title>
        <authorList>
            <person name="Fu J."/>
        </authorList>
    </citation>
    <scope>NUCLEOTIDE SEQUENCE [LARGE SCALE GENOMIC DNA]</scope>
    <source>
        <strain evidence="3 4">THG-B117</strain>
    </source>
</reference>
<dbReference type="Pfam" id="PF01145">
    <property type="entry name" value="Band_7"/>
    <property type="match status" value="1"/>
</dbReference>
<organism evidence="3 4">
    <name type="scientific">Dyella kyungheensis</name>
    <dbReference type="NCBI Taxonomy" id="1242174"/>
    <lineage>
        <taxon>Bacteria</taxon>
        <taxon>Pseudomonadati</taxon>
        <taxon>Pseudomonadota</taxon>
        <taxon>Gammaproteobacteria</taxon>
        <taxon>Lysobacterales</taxon>
        <taxon>Rhodanobacteraceae</taxon>
        <taxon>Dyella</taxon>
    </lineage>
</organism>
<dbReference type="GO" id="GO:0008233">
    <property type="term" value="F:peptidase activity"/>
    <property type="evidence" value="ECO:0007669"/>
    <property type="project" value="UniProtKB-KW"/>
</dbReference>
<gene>
    <name evidence="3" type="ORF">ISP20_08260</name>
</gene>
<feature type="domain" description="Band 7" evidence="2">
    <location>
        <begin position="34"/>
        <end position="242"/>
    </location>
</feature>
<dbReference type="Gene3D" id="3.30.479.30">
    <property type="entry name" value="Band 7 domain"/>
    <property type="match status" value="1"/>
</dbReference>
<accession>A0ABS2JQ60</accession>
<comment type="caution">
    <text evidence="3">The sequence shown here is derived from an EMBL/GenBank/DDBJ whole genome shotgun (WGS) entry which is preliminary data.</text>
</comment>
<comment type="subcellular location">
    <subcellularLocation>
        <location evidence="1">Membrane</location>
        <topology evidence="1">Single-pass membrane protein</topology>
    </subcellularLocation>
</comment>
<dbReference type="Proteomes" id="UP001430065">
    <property type="component" value="Unassembled WGS sequence"/>
</dbReference>
<dbReference type="InterPro" id="IPR036013">
    <property type="entry name" value="Band_7/SPFH_dom_sf"/>
</dbReference>
<protein>
    <submittedName>
        <fullName evidence="3">Protease modulator HflK</fullName>
    </submittedName>
</protein>
<dbReference type="InterPro" id="IPR001107">
    <property type="entry name" value="Band_7"/>
</dbReference>
<keyword evidence="4" id="KW-1185">Reference proteome</keyword>
<name>A0ABS2JQ60_9GAMM</name>
<evidence type="ECO:0000313" key="4">
    <source>
        <dbReference type="Proteomes" id="UP001430065"/>
    </source>
</evidence>
<proteinExistence type="predicted"/>
<keyword evidence="3" id="KW-0645">Protease</keyword>
<dbReference type="RefSeq" id="WP_204635565.1">
    <property type="nucleotide sequence ID" value="NZ_JADIKC010000003.1"/>
</dbReference>
<keyword evidence="3" id="KW-0378">Hydrolase</keyword>
<dbReference type="GO" id="GO:0006508">
    <property type="term" value="P:proteolysis"/>
    <property type="evidence" value="ECO:0007669"/>
    <property type="project" value="UniProtKB-KW"/>
</dbReference>
<dbReference type="EMBL" id="JADIKC010000003">
    <property type="protein sequence ID" value="MBM7121154.1"/>
    <property type="molecule type" value="Genomic_DNA"/>
</dbReference>
<evidence type="ECO:0000313" key="3">
    <source>
        <dbReference type="EMBL" id="MBM7121154.1"/>
    </source>
</evidence>
<dbReference type="SMART" id="SM00244">
    <property type="entry name" value="PHB"/>
    <property type="match status" value="1"/>
</dbReference>
<evidence type="ECO:0000259" key="2">
    <source>
        <dbReference type="SMART" id="SM00244"/>
    </source>
</evidence>